<accession>A0A0L8HVA4</accession>
<sequence>MTNGERHAHDSTFGFSKFGLLIGRCFYGFVERKRRKIKRKYKRRKYSTNILYNFIKYFFNANMRTISRLVLLFWCYTIRK</sequence>
<name>A0A0L8HVA4_OCTBM</name>
<keyword evidence="1" id="KW-0472">Membrane</keyword>
<feature type="transmembrane region" description="Helical" evidence="1">
    <location>
        <begin position="50"/>
        <end position="74"/>
    </location>
</feature>
<keyword evidence="1" id="KW-0812">Transmembrane</keyword>
<organism evidence="2">
    <name type="scientific">Octopus bimaculoides</name>
    <name type="common">California two-spotted octopus</name>
    <dbReference type="NCBI Taxonomy" id="37653"/>
    <lineage>
        <taxon>Eukaryota</taxon>
        <taxon>Metazoa</taxon>
        <taxon>Spiralia</taxon>
        <taxon>Lophotrochozoa</taxon>
        <taxon>Mollusca</taxon>
        <taxon>Cephalopoda</taxon>
        <taxon>Coleoidea</taxon>
        <taxon>Octopodiformes</taxon>
        <taxon>Octopoda</taxon>
        <taxon>Incirrata</taxon>
        <taxon>Octopodidae</taxon>
        <taxon>Octopus</taxon>
    </lineage>
</organism>
<evidence type="ECO:0000256" key="1">
    <source>
        <dbReference type="SAM" id="Phobius"/>
    </source>
</evidence>
<reference evidence="2" key="1">
    <citation type="submission" date="2015-07" db="EMBL/GenBank/DDBJ databases">
        <title>MeaNS - Measles Nucleotide Surveillance Program.</title>
        <authorList>
            <person name="Tran T."/>
            <person name="Druce J."/>
        </authorList>
    </citation>
    <scope>NUCLEOTIDE SEQUENCE</scope>
    <source>
        <strain evidence="2">UCB-OBI-ISO-001</strain>
        <tissue evidence="2">Gonad</tissue>
    </source>
</reference>
<proteinExistence type="predicted"/>
<gene>
    <name evidence="2" type="ORF">OCBIM_22005054mg</name>
</gene>
<dbReference type="AlphaFoldDB" id="A0A0L8HVA4"/>
<feature type="transmembrane region" description="Helical" evidence="1">
    <location>
        <begin position="12"/>
        <end position="30"/>
    </location>
</feature>
<evidence type="ECO:0000313" key="2">
    <source>
        <dbReference type="EMBL" id="KOF93122.1"/>
    </source>
</evidence>
<protein>
    <submittedName>
        <fullName evidence="2">Uncharacterized protein</fullName>
    </submittedName>
</protein>
<dbReference type="EMBL" id="KQ417227">
    <property type="protein sequence ID" value="KOF93122.1"/>
    <property type="molecule type" value="Genomic_DNA"/>
</dbReference>
<keyword evidence="1" id="KW-1133">Transmembrane helix</keyword>